<keyword evidence="7 11" id="KW-0472">Membrane</keyword>
<feature type="transmembrane region" description="Helical" evidence="11">
    <location>
        <begin position="429"/>
        <end position="446"/>
    </location>
</feature>
<feature type="transmembrane region" description="Helical" evidence="11">
    <location>
        <begin position="152"/>
        <end position="170"/>
    </location>
</feature>
<comment type="subcellular location">
    <subcellularLocation>
        <location evidence="1">Membrane</location>
        <topology evidence="1">Multi-pass membrane protein</topology>
    </subcellularLocation>
</comment>
<dbReference type="PANTHER" id="PTHR13906">
    <property type="entry name" value="PORCUPINE"/>
    <property type="match status" value="1"/>
</dbReference>
<evidence type="ECO:0000313" key="12">
    <source>
        <dbReference type="EMBL" id="VVC42300.1"/>
    </source>
</evidence>
<feature type="transmembrane region" description="Helical" evidence="11">
    <location>
        <begin position="7"/>
        <end position="25"/>
    </location>
</feature>
<feature type="transmembrane region" description="Helical" evidence="11">
    <location>
        <begin position="345"/>
        <end position="373"/>
    </location>
</feature>
<accession>A0A5E4NLD5</accession>
<evidence type="ECO:0000256" key="8">
    <source>
        <dbReference type="ARBA" id="ARBA00023315"/>
    </source>
</evidence>
<proteinExistence type="inferred from homology"/>
<evidence type="ECO:0000256" key="1">
    <source>
        <dbReference type="ARBA" id="ARBA00004141"/>
    </source>
</evidence>
<dbReference type="EMBL" id="CABPRJ010001944">
    <property type="protein sequence ID" value="VVC42300.1"/>
    <property type="molecule type" value="Genomic_DNA"/>
</dbReference>
<feature type="transmembrane region" description="Helical" evidence="11">
    <location>
        <begin position="232"/>
        <end position="252"/>
    </location>
</feature>
<evidence type="ECO:0000256" key="2">
    <source>
        <dbReference type="ARBA" id="ARBA00005074"/>
    </source>
</evidence>
<keyword evidence="5 11" id="KW-0812">Transmembrane</keyword>
<evidence type="ECO:0000313" key="13">
    <source>
        <dbReference type="Proteomes" id="UP000325440"/>
    </source>
</evidence>
<dbReference type="GO" id="GO:0071617">
    <property type="term" value="F:lysophospholipid acyltransferase activity"/>
    <property type="evidence" value="ECO:0007669"/>
    <property type="project" value="TreeGrafter"/>
</dbReference>
<feature type="transmembrane region" description="Helical" evidence="11">
    <location>
        <begin position="191"/>
        <end position="212"/>
    </location>
</feature>
<dbReference type="AlphaFoldDB" id="A0A5E4NLD5"/>
<evidence type="ECO:0000256" key="4">
    <source>
        <dbReference type="ARBA" id="ARBA00022679"/>
    </source>
</evidence>
<keyword evidence="6 11" id="KW-1133">Transmembrane helix</keyword>
<evidence type="ECO:0000256" key="6">
    <source>
        <dbReference type="ARBA" id="ARBA00022989"/>
    </source>
</evidence>
<dbReference type="GO" id="GO:0044233">
    <property type="term" value="C:mitochondria-associated endoplasmic reticulum membrane contact site"/>
    <property type="evidence" value="ECO:0007669"/>
    <property type="project" value="TreeGrafter"/>
</dbReference>
<dbReference type="GO" id="GO:0030258">
    <property type="term" value="P:lipid modification"/>
    <property type="evidence" value="ECO:0007669"/>
    <property type="project" value="TreeGrafter"/>
</dbReference>
<evidence type="ECO:0000256" key="11">
    <source>
        <dbReference type="SAM" id="Phobius"/>
    </source>
</evidence>
<evidence type="ECO:0000256" key="9">
    <source>
        <dbReference type="ARBA" id="ARBA00025707"/>
    </source>
</evidence>
<dbReference type="InterPro" id="IPR049941">
    <property type="entry name" value="LPLAT_7/PORCN-like"/>
</dbReference>
<comment type="pathway">
    <text evidence="2">Lipid metabolism; phospholipid metabolism.</text>
</comment>
<evidence type="ECO:0000256" key="3">
    <source>
        <dbReference type="ARBA" id="ARBA00010323"/>
    </source>
</evidence>
<keyword evidence="8" id="KW-0012">Acyltransferase</keyword>
<evidence type="ECO:0000256" key="10">
    <source>
        <dbReference type="ARBA" id="ARBA00093678"/>
    </source>
</evidence>
<dbReference type="Proteomes" id="UP000325440">
    <property type="component" value="Unassembled WGS sequence"/>
</dbReference>
<dbReference type="OrthoDB" id="7663182at2759"/>
<evidence type="ECO:0000256" key="5">
    <source>
        <dbReference type="ARBA" id="ARBA00022692"/>
    </source>
</evidence>
<feature type="transmembrane region" description="Helical" evidence="11">
    <location>
        <begin position="37"/>
        <end position="63"/>
    </location>
</feature>
<sequence length="452" mass="53731">MFSDDTVYVSFLILSFIFSFLFRKVKHKNLKQWMSTIYGMVIILSVSGLYIIHPIICTLVSAILMQVDKRRCHKLCFLFTFGYLIFFRLTTYFEILHTSGHTNLIQMILTLKLIGLSFEVHDSYLIKLKTYETKHDAEKNYKTICQPNILEVFHYAFCYIGILTGPYFKYKTYSDLFNNHYWKKAAYMDLLIKKIRMILALIVFYLVSSWMFPLSEFNNELFYSNTSLSYRIWYMYTSFFIFRTRLYLGFIFSEIICIASGMGAYPSKCEPQSGCGPTKHYELLETKHLSKEELYNFDCIISIDIIKVETISTVRGATRIWNMTIQFWIAEYVYKRFPIKKLRTLAAFSISAIWHGLYPGYFISLCSVPFYLFVEDIYDKQFRNYADSAGKRILWTFLLYIMKMNQFSFWGCMFQLLHINVILKYCHSIYFLPYILVITMYVISRFNTLQTS</sequence>
<dbReference type="GO" id="GO:0006661">
    <property type="term" value="P:phosphatidylinositol biosynthetic process"/>
    <property type="evidence" value="ECO:0007669"/>
    <property type="project" value="TreeGrafter"/>
</dbReference>
<name>A0A5E4NLD5_9HEMI</name>
<dbReference type="InterPro" id="IPR004299">
    <property type="entry name" value="MBOAT_fam"/>
</dbReference>
<dbReference type="GO" id="GO:0016020">
    <property type="term" value="C:membrane"/>
    <property type="evidence" value="ECO:0007669"/>
    <property type="project" value="UniProtKB-SubCell"/>
</dbReference>
<organism evidence="12 13">
    <name type="scientific">Cinara cedri</name>
    <dbReference type="NCBI Taxonomy" id="506608"/>
    <lineage>
        <taxon>Eukaryota</taxon>
        <taxon>Metazoa</taxon>
        <taxon>Ecdysozoa</taxon>
        <taxon>Arthropoda</taxon>
        <taxon>Hexapoda</taxon>
        <taxon>Insecta</taxon>
        <taxon>Pterygota</taxon>
        <taxon>Neoptera</taxon>
        <taxon>Paraneoptera</taxon>
        <taxon>Hemiptera</taxon>
        <taxon>Sternorrhyncha</taxon>
        <taxon>Aphidomorpha</taxon>
        <taxon>Aphidoidea</taxon>
        <taxon>Aphididae</taxon>
        <taxon>Lachninae</taxon>
        <taxon>Cinara</taxon>
    </lineage>
</organism>
<protein>
    <recommendedName>
        <fullName evidence="10">Lysophospholipid acyltransferase 7</fullName>
    </recommendedName>
</protein>
<gene>
    <name evidence="12" type="ORF">CINCED_3A002310</name>
</gene>
<dbReference type="Pfam" id="PF03062">
    <property type="entry name" value="MBOAT"/>
    <property type="match status" value="1"/>
</dbReference>
<comment type="pathway">
    <text evidence="9">Phospholipid metabolism.</text>
</comment>
<dbReference type="PANTHER" id="PTHR13906:SF16">
    <property type="entry name" value="LYSOPHOSPHOLIPID ACYLTRANSFERASE 7"/>
    <property type="match status" value="1"/>
</dbReference>
<evidence type="ECO:0000256" key="7">
    <source>
        <dbReference type="ARBA" id="ARBA00023136"/>
    </source>
</evidence>
<comment type="similarity">
    <text evidence="3">Belongs to the membrane-bound acyltransferase family.</text>
</comment>
<feature type="transmembrane region" description="Helical" evidence="11">
    <location>
        <begin position="75"/>
        <end position="93"/>
    </location>
</feature>
<keyword evidence="4 12" id="KW-0808">Transferase</keyword>
<keyword evidence="13" id="KW-1185">Reference proteome</keyword>
<reference evidence="12 13" key="1">
    <citation type="submission" date="2019-08" db="EMBL/GenBank/DDBJ databases">
        <authorList>
            <person name="Alioto T."/>
            <person name="Alioto T."/>
            <person name="Gomez Garrido J."/>
        </authorList>
    </citation>
    <scope>NUCLEOTIDE SEQUENCE [LARGE SCALE GENOMIC DNA]</scope>
</reference>
<feature type="transmembrane region" description="Helical" evidence="11">
    <location>
        <begin position="393"/>
        <end position="417"/>
    </location>
</feature>